<dbReference type="Gene3D" id="3.40.50.300">
    <property type="entry name" value="P-loop containing nucleotide triphosphate hydrolases"/>
    <property type="match status" value="1"/>
</dbReference>
<evidence type="ECO:0000259" key="3">
    <source>
        <dbReference type="Pfam" id="PF26633"/>
    </source>
</evidence>
<feature type="compositionally biased region" description="Basic and acidic residues" evidence="2">
    <location>
        <begin position="1489"/>
        <end position="1506"/>
    </location>
</feature>
<feature type="coiled-coil region" evidence="1">
    <location>
        <begin position="1286"/>
        <end position="1313"/>
    </location>
</feature>
<sequence length="1543" mass="175043">MKKSENNSDDDEMSSDKSSSFTQCAAEEDGGDPPIGFTHQSVGDGKVAIDETETGKQQQSQQQLSQLRMQSAKGSAERIDEEKSVEFVVEKQTGDKQQDQIRRMESEIGPKKCAASLEIHRMDNPSNGHFVVKKFLFFSQSVTDTDQHQTNSAAQTERFNPTIGQMTQNILSEHFETPIGELMAQFDIQIQIRDTDFGDARFVDMEKNWSAEPVDNRGAYKVLLHPKMGAREIGHGQEEGFSSQMSNRQNEINRFLLSSDVKAPLANLYDALADNFVTLNDHGFVNKMMKNNINFTVQGRPNLREEIIEIESCADLKERTKMLGIDQKLSVISQLAHLEDVSPLGQFLQEAAAQSEHGDSFGFIKIVPKMTFSLKLNHPKVRGFILQQLPVENATHFAVSVCYGSIVAAIVTFNERSAIDKSGISNAKRIARKFLHGHGLNASDKSSIIHLNKSISCSVFIDPSIGNCATDLSFIKGLNSFADKCATAKGTKHPTPISFSLIPLSSITDKTLNNPIPTHMLEDERQFEWLCGHAQIVNDYERQLRKVRQSLNECSSMLTNDQLDEAEKFFEQSEAGKKIFYDSLKDFIVNLRTGKAEPQQEEGESMVQRAADNYVQFCQCLIGQNEALMDEKKKMANELKQKGITYFGRASRQQLDSHFALNDSNSSVFHFVLLRNSSVPPLQNHHVSFLLCLGKLFEFVPRGKCSFVELDILRHGEEAQADEGLPREIRSLDGYPNIGIRLLKMHGNKLLSNDYMAEEERKLQYPIARIENIRRTEVGAVPEADPKDTHSCILSCPFCEGYGGKCPNTLHFWLCDDCFQALTFVKIEKAQITHFFCACGKTPVDAFSFRCSDVAKHGTEFKQFGSKASLDKELDRLNNKGMLNILLLGETGIGKSMLINALIAYLKHGTLQEALEAKEIDWVIPSRFCTGHYDSKGNWQRNEVQLGEESKDERLEAGESQTKWPNAYVITTKDGHKVRIIDTPGIGNTDGVNEDNINLDKTLSFISTLPELHAVCILMRANWPLATPAFKYCIDGLFTYLHKNSTKNIVFVFTNASGSYGMGNTDNVLKKILTPIERAHNVSIPLHRDRIYCVDNEAYEALCLIKKAGIEYDQEEMDNFSRSWAHAEKEFRRLLQHVYNLVPHRTLETVSVNEARRAIIDLSEPLALITEKIQTNLVRIKTYEEAIKLGKEQIENAPTLETIEFIPLPHPRNVCAASCCTTIHRTLTGDVKLYMKICHEPCYLEKLTPELFPNEGLKNCPAMDETNTCRHCGCDWSMHIHFIYEQRIKTLTLEELEQKLTSAQREGLSTSENFQKKMLEERGIICQKVAHFCAFLKKWALKPYNDSTEAYMHLSIKQAEKMLIECKGAIDERLHEDKLEGFRESLRLFRVQKELIDNATGEESNAPTEITAEDVKKLLDELYELPIFGTDIRQMFETKQKSRHEHQKEYSEKKTNVGVKLRPTKSGKVFQPTECLNEDQRKLLKAYEEKQKEMEQLEREMEDKNKQQHPKVPNHYLFGSSSSQNVPSSSQDTSIRQQHWAQQ</sequence>
<keyword evidence="5" id="KW-1185">Reference proteome</keyword>
<dbReference type="Pfam" id="PF26633">
    <property type="entry name" value="DUF8206"/>
    <property type="match status" value="1"/>
</dbReference>
<dbReference type="EMBL" id="JBICBT010001358">
    <property type="protein sequence ID" value="KAL3071617.1"/>
    <property type="molecule type" value="Genomic_DNA"/>
</dbReference>
<feature type="region of interest" description="Disordered" evidence="2">
    <location>
        <begin position="1438"/>
        <end position="1464"/>
    </location>
</feature>
<feature type="compositionally biased region" description="Basic and acidic residues" evidence="2">
    <location>
        <begin position="1438"/>
        <end position="1455"/>
    </location>
</feature>
<evidence type="ECO:0000313" key="5">
    <source>
        <dbReference type="Proteomes" id="UP001620626"/>
    </source>
</evidence>
<evidence type="ECO:0000313" key="4">
    <source>
        <dbReference type="EMBL" id="KAL3071617.1"/>
    </source>
</evidence>
<dbReference type="PANTHER" id="PTHR32046">
    <property type="entry name" value="G DOMAIN-CONTAINING PROTEIN"/>
    <property type="match status" value="1"/>
</dbReference>
<name>A0ABD2HUT9_9BILA</name>
<dbReference type="PANTHER" id="PTHR32046:SF11">
    <property type="entry name" value="IMMUNE-ASSOCIATED NUCLEOTIDE-BINDING PROTEIN 10-LIKE"/>
    <property type="match status" value="1"/>
</dbReference>
<dbReference type="Proteomes" id="UP001620626">
    <property type="component" value="Unassembled WGS sequence"/>
</dbReference>
<proteinExistence type="predicted"/>
<feature type="region of interest" description="Disordered" evidence="2">
    <location>
        <begin position="1489"/>
        <end position="1543"/>
    </location>
</feature>
<feature type="domain" description="DUF8206" evidence="3">
    <location>
        <begin position="1208"/>
        <end position="1285"/>
    </location>
</feature>
<evidence type="ECO:0000256" key="1">
    <source>
        <dbReference type="SAM" id="Coils"/>
    </source>
</evidence>
<feature type="region of interest" description="Disordered" evidence="2">
    <location>
        <begin position="1"/>
        <end position="83"/>
    </location>
</feature>
<feature type="compositionally biased region" description="Low complexity" evidence="2">
    <location>
        <begin position="57"/>
        <end position="67"/>
    </location>
</feature>
<accession>A0ABD2HUT9</accession>
<dbReference type="InterPro" id="IPR027417">
    <property type="entry name" value="P-loop_NTPase"/>
</dbReference>
<gene>
    <name evidence="4" type="ORF">niasHT_031981</name>
</gene>
<organism evidence="4 5">
    <name type="scientific">Heterodera trifolii</name>
    <dbReference type="NCBI Taxonomy" id="157864"/>
    <lineage>
        <taxon>Eukaryota</taxon>
        <taxon>Metazoa</taxon>
        <taxon>Ecdysozoa</taxon>
        <taxon>Nematoda</taxon>
        <taxon>Chromadorea</taxon>
        <taxon>Rhabditida</taxon>
        <taxon>Tylenchina</taxon>
        <taxon>Tylenchomorpha</taxon>
        <taxon>Tylenchoidea</taxon>
        <taxon>Heteroderidae</taxon>
        <taxon>Heteroderinae</taxon>
        <taxon>Heterodera</taxon>
    </lineage>
</organism>
<dbReference type="InterPro" id="IPR058519">
    <property type="entry name" value="DUF8206"/>
</dbReference>
<dbReference type="SUPFAM" id="SSF52540">
    <property type="entry name" value="P-loop containing nucleoside triphosphate hydrolases"/>
    <property type="match status" value="1"/>
</dbReference>
<reference evidence="4 5" key="1">
    <citation type="submission" date="2024-10" db="EMBL/GenBank/DDBJ databases">
        <authorList>
            <person name="Kim D."/>
        </authorList>
    </citation>
    <scope>NUCLEOTIDE SEQUENCE [LARGE SCALE GENOMIC DNA]</scope>
    <source>
        <strain evidence="4">BH-2024</strain>
    </source>
</reference>
<feature type="compositionally biased region" description="Low complexity" evidence="2">
    <location>
        <begin position="1520"/>
        <end position="1534"/>
    </location>
</feature>
<keyword evidence="1" id="KW-0175">Coiled coil</keyword>
<evidence type="ECO:0000256" key="2">
    <source>
        <dbReference type="SAM" id="MobiDB-lite"/>
    </source>
</evidence>
<comment type="caution">
    <text evidence="4">The sequence shown here is derived from an EMBL/GenBank/DDBJ whole genome shotgun (WGS) entry which is preliminary data.</text>
</comment>
<protein>
    <recommendedName>
        <fullName evidence="3">DUF8206 domain-containing protein</fullName>
    </recommendedName>
</protein>